<dbReference type="InterPro" id="IPR000651">
    <property type="entry name" value="Ras-like_Gua-exchang_fac_N"/>
</dbReference>
<sequence>MMPAEDLDLSRSQTPNQKVFWKEEREEEAIYSVSLKKVRYRSSDKLLPSSPVDGEEPVSHLQWETWRIRTIKAGSVAKLVEHLAPSNASLEEVDPGYLIAFLNTYRTFAKTTEIADLLFQRYRLFVQNEAQEKEDVVEQVLRGVASVFKVWVEHFPLDFDDPPKYMSLNRILSFVKSDMKNSYGDELKKKIKDRLDKFQITPYEDEDIDIVTCQFPVTPKMMYGVKEDMSVIPEEFTDLDLLSIPSMNALSN</sequence>
<proteinExistence type="predicted"/>
<accession>A0A9X0CGV7</accession>
<dbReference type="PANTHER" id="PTHR46793">
    <property type="entry name" value="1700018F24RIK PROTEIN-RELATED-RELATED"/>
    <property type="match status" value="1"/>
</dbReference>
<evidence type="ECO:0000313" key="4">
    <source>
        <dbReference type="Proteomes" id="UP001163046"/>
    </source>
</evidence>
<dbReference type="Gene3D" id="1.20.870.10">
    <property type="entry name" value="Son of sevenless (SoS) protein Chain: S domain 1"/>
    <property type="match status" value="1"/>
</dbReference>
<dbReference type="PROSITE" id="PS50212">
    <property type="entry name" value="RASGEF_NTER"/>
    <property type="match status" value="1"/>
</dbReference>
<dbReference type="PANTHER" id="PTHR46793:SF3">
    <property type="entry name" value="RIKEN CDNA 4930596D02 GENE"/>
    <property type="match status" value="1"/>
</dbReference>
<dbReference type="OrthoDB" id="26687at2759"/>
<dbReference type="Pfam" id="PF00618">
    <property type="entry name" value="RasGEF_N"/>
    <property type="match status" value="1"/>
</dbReference>
<gene>
    <name evidence="3" type="primary">RGL1_1</name>
    <name evidence="3" type="ORF">OS493_014889</name>
</gene>
<keyword evidence="4" id="KW-1185">Reference proteome</keyword>
<dbReference type="SMART" id="SM00229">
    <property type="entry name" value="RasGEFN"/>
    <property type="match status" value="1"/>
</dbReference>
<comment type="caution">
    <text evidence="3">The sequence shown here is derived from an EMBL/GenBank/DDBJ whole genome shotgun (WGS) entry which is preliminary data.</text>
</comment>
<feature type="domain" description="N-terminal Ras-GEF" evidence="2">
    <location>
        <begin position="67"/>
        <end position="199"/>
    </location>
</feature>
<protein>
    <submittedName>
        <fullName evidence="3">Ral guanine nucleotide dissociation stimulator-like 1</fullName>
    </submittedName>
</protein>
<dbReference type="SUPFAM" id="SSF48366">
    <property type="entry name" value="Ras GEF"/>
    <property type="match status" value="1"/>
</dbReference>
<evidence type="ECO:0000256" key="1">
    <source>
        <dbReference type="PROSITE-ProRule" id="PRU00135"/>
    </source>
</evidence>
<keyword evidence="1" id="KW-0344">Guanine-nucleotide releasing factor</keyword>
<dbReference type="EMBL" id="MU827784">
    <property type="protein sequence ID" value="KAJ7334565.1"/>
    <property type="molecule type" value="Genomic_DNA"/>
</dbReference>
<dbReference type="GO" id="GO:0005085">
    <property type="term" value="F:guanyl-nucleotide exchange factor activity"/>
    <property type="evidence" value="ECO:0007669"/>
    <property type="project" value="UniProtKB-KW"/>
</dbReference>
<dbReference type="AlphaFoldDB" id="A0A9X0CGV7"/>
<name>A0A9X0CGV7_9CNID</name>
<evidence type="ECO:0000313" key="3">
    <source>
        <dbReference type="EMBL" id="KAJ7334565.1"/>
    </source>
</evidence>
<reference evidence="3" key="1">
    <citation type="submission" date="2023-01" db="EMBL/GenBank/DDBJ databases">
        <title>Genome assembly of the deep-sea coral Lophelia pertusa.</title>
        <authorList>
            <person name="Herrera S."/>
            <person name="Cordes E."/>
        </authorList>
    </citation>
    <scope>NUCLEOTIDE SEQUENCE</scope>
    <source>
        <strain evidence="3">USNM1676648</strain>
        <tissue evidence="3">Polyp</tissue>
    </source>
</reference>
<dbReference type="InterPro" id="IPR023578">
    <property type="entry name" value="Ras_GEF_dom_sf"/>
</dbReference>
<evidence type="ECO:0000259" key="2">
    <source>
        <dbReference type="PROSITE" id="PS50212"/>
    </source>
</evidence>
<dbReference type="CDD" id="cd06224">
    <property type="entry name" value="REM"/>
    <property type="match status" value="1"/>
</dbReference>
<organism evidence="3 4">
    <name type="scientific">Desmophyllum pertusum</name>
    <dbReference type="NCBI Taxonomy" id="174260"/>
    <lineage>
        <taxon>Eukaryota</taxon>
        <taxon>Metazoa</taxon>
        <taxon>Cnidaria</taxon>
        <taxon>Anthozoa</taxon>
        <taxon>Hexacorallia</taxon>
        <taxon>Scleractinia</taxon>
        <taxon>Caryophylliina</taxon>
        <taxon>Caryophylliidae</taxon>
        <taxon>Desmophyllum</taxon>
    </lineage>
</organism>
<dbReference type="Proteomes" id="UP001163046">
    <property type="component" value="Unassembled WGS sequence"/>
</dbReference>